<reference evidence="4" key="2">
    <citation type="journal article" date="2019" name="Int. J. Syst. Evol. Microbiol.">
        <title>The Global Catalogue of Microorganisms (GCM) 10K type strain sequencing project: providing services to taxonomists for standard genome sequencing and annotation.</title>
        <authorList>
            <consortium name="The Broad Institute Genomics Platform"/>
            <consortium name="The Broad Institute Genome Sequencing Center for Infectious Disease"/>
            <person name="Wu L."/>
            <person name="Ma J."/>
        </authorList>
    </citation>
    <scope>NUCLEOTIDE SEQUENCE [LARGE SCALE GENOMIC DNA]</scope>
    <source>
        <strain evidence="4">CGMCC 1.18437</strain>
    </source>
</reference>
<protein>
    <recommendedName>
        <fullName evidence="5">Restriction endonuclease type IV Mrr domain-containing protein</fullName>
    </recommendedName>
</protein>
<reference evidence="1" key="1">
    <citation type="journal article" date="2014" name="Int. J. Syst. Evol. Microbiol.">
        <title>Complete genome of a new Firmicutes species belonging to the dominant human colonic microbiota ('Ruminococcus bicirculans') reveals two chromosomes and a selective capacity to utilize plant glucans.</title>
        <authorList>
            <consortium name="NISC Comparative Sequencing Program"/>
            <person name="Wegmann U."/>
            <person name="Louis P."/>
            <person name="Goesmann A."/>
            <person name="Henrissat B."/>
            <person name="Duncan S.H."/>
            <person name="Flint H.J."/>
        </authorList>
    </citation>
    <scope>NUCLEOTIDE SEQUENCE</scope>
    <source>
        <strain evidence="1">CGMCC 1.18437</strain>
    </source>
</reference>
<dbReference type="AlphaFoldDB" id="A0A7W8NQQ8"/>
<reference evidence="1" key="4">
    <citation type="submission" date="2024-05" db="EMBL/GenBank/DDBJ databases">
        <authorList>
            <person name="Sun Q."/>
            <person name="Zhou Y."/>
        </authorList>
    </citation>
    <scope>NUCLEOTIDE SEQUENCE</scope>
    <source>
        <strain evidence="1">CGMCC 1.18437</strain>
    </source>
</reference>
<evidence type="ECO:0000313" key="3">
    <source>
        <dbReference type="Proteomes" id="UP000539473"/>
    </source>
</evidence>
<dbReference type="EMBL" id="JACHFK010000006">
    <property type="protein sequence ID" value="MBB5377090.1"/>
    <property type="molecule type" value="Genomic_DNA"/>
</dbReference>
<gene>
    <name evidence="1" type="ORF">GCM10017781_26850</name>
    <name evidence="2" type="ORF">HNQ07_002563</name>
</gene>
<evidence type="ECO:0008006" key="5">
    <source>
        <dbReference type="Google" id="ProtNLM"/>
    </source>
</evidence>
<name>A0A7W8NQQ8_9DEIO</name>
<dbReference type="RefSeq" id="WP_184112333.1">
    <property type="nucleotide sequence ID" value="NZ_BNAJ01000006.1"/>
</dbReference>
<dbReference type="Proteomes" id="UP000619376">
    <property type="component" value="Unassembled WGS sequence"/>
</dbReference>
<evidence type="ECO:0000313" key="1">
    <source>
        <dbReference type="EMBL" id="GHF49072.1"/>
    </source>
</evidence>
<evidence type="ECO:0000313" key="2">
    <source>
        <dbReference type="EMBL" id="MBB5377090.1"/>
    </source>
</evidence>
<accession>A0A7W8NQQ8</accession>
<keyword evidence="4" id="KW-1185">Reference proteome</keyword>
<comment type="caution">
    <text evidence="2">The sequence shown here is derived from an EMBL/GenBank/DDBJ whole genome shotgun (WGS) entry which is preliminary data.</text>
</comment>
<reference evidence="2 3" key="3">
    <citation type="submission" date="2020-08" db="EMBL/GenBank/DDBJ databases">
        <title>Genomic Encyclopedia of Type Strains, Phase IV (KMG-IV): sequencing the most valuable type-strain genomes for metagenomic binning, comparative biology and taxonomic classification.</title>
        <authorList>
            <person name="Goeker M."/>
        </authorList>
    </citation>
    <scope>NUCLEOTIDE SEQUENCE [LARGE SCALE GENOMIC DNA]</scope>
    <source>
        <strain evidence="2 3">DSM 27521</strain>
    </source>
</reference>
<organism evidence="2 3">
    <name type="scientific">Deinococcus metalli</name>
    <dbReference type="NCBI Taxonomy" id="1141878"/>
    <lineage>
        <taxon>Bacteria</taxon>
        <taxon>Thermotogati</taxon>
        <taxon>Deinococcota</taxon>
        <taxon>Deinococci</taxon>
        <taxon>Deinococcales</taxon>
        <taxon>Deinococcaceae</taxon>
        <taxon>Deinococcus</taxon>
    </lineage>
</organism>
<dbReference type="EMBL" id="BNAJ01000006">
    <property type="protein sequence ID" value="GHF49072.1"/>
    <property type="molecule type" value="Genomic_DNA"/>
</dbReference>
<dbReference type="Proteomes" id="UP000539473">
    <property type="component" value="Unassembled WGS sequence"/>
</dbReference>
<sequence>MKISQIFNLNKSQFELDFVDVDVSRDTQLFVDPYYISVRTDPWSVEASRTLHSFFQRIVSLLHAGDVKHAFSIFTNLSEPNETSLGMSKGMPSGRGAGEDNIKRIFDRLVKSRAVATGILEDLEDVRLFVPGVDKDKISDMATNIIRRHLIEYTQNQCNLWSIPLRSEVTSGPMWIRETNSWEHEHTEMLVIEERKILLVPKGVVSYANAYSGQEYHRHFVLNYLQAEHLRLDSLLVQRRVNKKGGERRWVTKKSIIETGARADKEYLADFTLRHPEVFADFKANAKRKTRPLTNEELGAEIADVNAILDHLIQRFGQIPTGNEHASEYHKTVVATMEILFYPRLTSPQVERRINSDRKRIDITFDNSADAGFFKIIQTKHDLPCPYIIIECKNYKKDLANPELDQLIGRFSPNRGKMGFAICRSFDSLETFMERCRDTFSDSRNLIIPLTDADMIAMLEEKRGGESEPGEALLLDKLRDIVLS</sequence>
<evidence type="ECO:0000313" key="4">
    <source>
        <dbReference type="Proteomes" id="UP000619376"/>
    </source>
</evidence>
<proteinExistence type="predicted"/>